<dbReference type="InterPro" id="IPR036291">
    <property type="entry name" value="NAD(P)-bd_dom_sf"/>
</dbReference>
<accession>A0A2H1YG78</accession>
<dbReference type="SUPFAM" id="SSF53223">
    <property type="entry name" value="Aminoacid dehydrogenase-like, N-terminal domain"/>
    <property type="match status" value="1"/>
</dbReference>
<keyword evidence="6" id="KW-1185">Reference proteome</keyword>
<name>A0A2H1YG78_9FLAO</name>
<evidence type="ECO:0000256" key="3">
    <source>
        <dbReference type="ARBA" id="ARBA00023141"/>
    </source>
</evidence>
<dbReference type="GO" id="GO:0009423">
    <property type="term" value="P:chorismate biosynthetic process"/>
    <property type="evidence" value="ECO:0007669"/>
    <property type="project" value="TreeGrafter"/>
</dbReference>
<evidence type="ECO:0000313" key="6">
    <source>
        <dbReference type="Proteomes" id="UP000234211"/>
    </source>
</evidence>
<dbReference type="Proteomes" id="UP000234211">
    <property type="component" value="Unassembled WGS sequence"/>
</dbReference>
<dbReference type="GO" id="GO:0004764">
    <property type="term" value="F:shikimate 3-dehydrogenase (NADP+) activity"/>
    <property type="evidence" value="ECO:0007669"/>
    <property type="project" value="InterPro"/>
</dbReference>
<dbReference type="Gene3D" id="3.40.50.720">
    <property type="entry name" value="NAD(P)-binding Rossmann-like Domain"/>
    <property type="match status" value="1"/>
</dbReference>
<dbReference type="OrthoDB" id="9792692at2"/>
<dbReference type="Pfam" id="PF08501">
    <property type="entry name" value="Shikimate_dh_N"/>
    <property type="match status" value="1"/>
</dbReference>
<protein>
    <submittedName>
        <fullName evidence="5">Shikimate dehydrogenase</fullName>
    </submittedName>
</protein>
<dbReference type="EMBL" id="OENF01000012">
    <property type="protein sequence ID" value="SOS74440.1"/>
    <property type="molecule type" value="Genomic_DNA"/>
</dbReference>
<feature type="domain" description="Shikimate dehydrogenase substrate binding N-terminal" evidence="4">
    <location>
        <begin position="15"/>
        <end position="98"/>
    </location>
</feature>
<keyword evidence="3" id="KW-0057">Aromatic amino acid biosynthesis</keyword>
<proteinExistence type="predicted"/>
<dbReference type="PANTHER" id="PTHR21089">
    <property type="entry name" value="SHIKIMATE DEHYDROGENASE"/>
    <property type="match status" value="1"/>
</dbReference>
<dbReference type="GO" id="GO:0019632">
    <property type="term" value="P:shikimate metabolic process"/>
    <property type="evidence" value="ECO:0007669"/>
    <property type="project" value="TreeGrafter"/>
</dbReference>
<sequence>MQEKKQQKTKNTYALVGKNISYSFSKGYFTDKFEKLGLDSSEYVNFDIQSIEELPLKIKENKQHLKGMNVTIPYKLEVFNFLDKIDKKAHKIGAVNTIKISKKGKLKGFNTDVYGFKKSLQPLLENHHQKALILGTGGASKAVAYVLKKLNINYQFVSRNPQGKKEISYQDVSKEIIETHHLIINCTPLGTHPNIEDCPDIPYQFLSEKHLLFDLIYNPAVTTFLKKGKEKKATIKNGLEMLEQQAEKAWRIWNEK</sequence>
<dbReference type="PANTHER" id="PTHR21089:SF1">
    <property type="entry name" value="BIFUNCTIONAL 3-DEHYDROQUINATE DEHYDRATASE_SHIKIMATE DEHYDROGENASE, CHLOROPLASTIC"/>
    <property type="match status" value="1"/>
</dbReference>
<evidence type="ECO:0000256" key="2">
    <source>
        <dbReference type="ARBA" id="ARBA00023002"/>
    </source>
</evidence>
<dbReference type="SUPFAM" id="SSF51735">
    <property type="entry name" value="NAD(P)-binding Rossmann-fold domains"/>
    <property type="match status" value="1"/>
</dbReference>
<dbReference type="GO" id="GO:0005829">
    <property type="term" value="C:cytosol"/>
    <property type="evidence" value="ECO:0007669"/>
    <property type="project" value="TreeGrafter"/>
</dbReference>
<dbReference type="InterPro" id="IPR022893">
    <property type="entry name" value="Shikimate_DH_fam"/>
</dbReference>
<dbReference type="GO" id="GO:0050661">
    <property type="term" value="F:NADP binding"/>
    <property type="evidence" value="ECO:0007669"/>
    <property type="project" value="TreeGrafter"/>
</dbReference>
<dbReference type="RefSeq" id="WP_101916923.1">
    <property type="nucleotide sequence ID" value="NZ_JAJGWS010000001.1"/>
</dbReference>
<evidence type="ECO:0000313" key="5">
    <source>
        <dbReference type="EMBL" id="SOS74440.1"/>
    </source>
</evidence>
<gene>
    <name evidence="5" type="primary">aroE</name>
    <name evidence="5" type="ORF">TNO020_20116</name>
</gene>
<reference evidence="6" key="1">
    <citation type="submission" date="2017-11" db="EMBL/GenBank/DDBJ databases">
        <authorList>
            <person name="Duchaud E."/>
        </authorList>
    </citation>
    <scope>NUCLEOTIDE SEQUENCE [LARGE SCALE GENOMIC DNA]</scope>
    <source>
        <strain evidence="6">Tenacibaculum sp. TNO020</strain>
    </source>
</reference>
<dbReference type="Gene3D" id="3.40.50.10860">
    <property type="entry name" value="Leucine Dehydrogenase, chain A, domain 1"/>
    <property type="match status" value="1"/>
</dbReference>
<evidence type="ECO:0000259" key="4">
    <source>
        <dbReference type="Pfam" id="PF08501"/>
    </source>
</evidence>
<dbReference type="InterPro" id="IPR013708">
    <property type="entry name" value="Shikimate_DH-bd_N"/>
</dbReference>
<dbReference type="CDD" id="cd01065">
    <property type="entry name" value="NAD_bind_Shikimate_DH"/>
    <property type="match status" value="1"/>
</dbReference>
<keyword evidence="2" id="KW-0560">Oxidoreductase</keyword>
<dbReference type="GO" id="GO:0009073">
    <property type="term" value="P:aromatic amino acid family biosynthetic process"/>
    <property type="evidence" value="ECO:0007669"/>
    <property type="project" value="UniProtKB-KW"/>
</dbReference>
<dbReference type="AlphaFoldDB" id="A0A2H1YG78"/>
<evidence type="ECO:0000256" key="1">
    <source>
        <dbReference type="ARBA" id="ARBA00004871"/>
    </source>
</evidence>
<comment type="pathway">
    <text evidence="1">Metabolic intermediate biosynthesis; chorismate biosynthesis; chorismate from D-erythrose 4-phosphate and phosphoenolpyruvate: step 4/7.</text>
</comment>
<organism evidence="5 6">
    <name type="scientific">Tenacibaculum piscium</name>
    <dbReference type="NCBI Taxonomy" id="1458515"/>
    <lineage>
        <taxon>Bacteria</taxon>
        <taxon>Pseudomonadati</taxon>
        <taxon>Bacteroidota</taxon>
        <taxon>Flavobacteriia</taxon>
        <taxon>Flavobacteriales</taxon>
        <taxon>Flavobacteriaceae</taxon>
        <taxon>Tenacibaculum</taxon>
    </lineage>
</organism>
<keyword evidence="3" id="KW-0028">Amino-acid biosynthesis</keyword>
<dbReference type="InterPro" id="IPR046346">
    <property type="entry name" value="Aminoacid_DH-like_N_sf"/>
</dbReference>